<dbReference type="Proteomes" id="UP000011713">
    <property type="component" value="Unassembled WGS sequence"/>
</dbReference>
<evidence type="ECO:0000313" key="3">
    <source>
        <dbReference type="Proteomes" id="UP000011713"/>
    </source>
</evidence>
<dbReference type="AlphaFoldDB" id="M4BRD6"/>
<keyword evidence="3" id="KW-1185">Reference proteome</keyword>
<dbReference type="InParanoid" id="M4BRD6"/>
<evidence type="ECO:0000256" key="1">
    <source>
        <dbReference type="SAM" id="MobiDB-lite"/>
    </source>
</evidence>
<reference evidence="2" key="2">
    <citation type="submission" date="2015-06" db="UniProtKB">
        <authorList>
            <consortium name="EnsemblProtists"/>
        </authorList>
    </citation>
    <scope>IDENTIFICATION</scope>
    <source>
        <strain evidence="2">Emoy2</strain>
    </source>
</reference>
<dbReference type="EMBL" id="JH598628">
    <property type="status" value="NOT_ANNOTATED_CDS"/>
    <property type="molecule type" value="Genomic_DNA"/>
</dbReference>
<protein>
    <submittedName>
        <fullName evidence="2">Uncharacterized protein</fullName>
    </submittedName>
</protein>
<name>M4BRD6_HYAAE</name>
<reference evidence="3" key="1">
    <citation type="journal article" date="2010" name="Science">
        <title>Signatures of adaptation to obligate biotrophy in the Hyaloperonospora arabidopsidis genome.</title>
        <authorList>
            <person name="Baxter L."/>
            <person name="Tripathy S."/>
            <person name="Ishaque N."/>
            <person name="Boot N."/>
            <person name="Cabral A."/>
            <person name="Kemen E."/>
            <person name="Thines M."/>
            <person name="Ah-Fong A."/>
            <person name="Anderson R."/>
            <person name="Badejoko W."/>
            <person name="Bittner-Eddy P."/>
            <person name="Boore J.L."/>
            <person name="Chibucos M.C."/>
            <person name="Coates M."/>
            <person name="Dehal P."/>
            <person name="Delehaunty K."/>
            <person name="Dong S."/>
            <person name="Downton P."/>
            <person name="Dumas B."/>
            <person name="Fabro G."/>
            <person name="Fronick C."/>
            <person name="Fuerstenberg S.I."/>
            <person name="Fulton L."/>
            <person name="Gaulin E."/>
            <person name="Govers F."/>
            <person name="Hughes L."/>
            <person name="Humphray S."/>
            <person name="Jiang R.H."/>
            <person name="Judelson H."/>
            <person name="Kamoun S."/>
            <person name="Kyung K."/>
            <person name="Meijer H."/>
            <person name="Minx P."/>
            <person name="Morris P."/>
            <person name="Nelson J."/>
            <person name="Phuntumart V."/>
            <person name="Qutob D."/>
            <person name="Rehmany A."/>
            <person name="Rougon-Cardoso A."/>
            <person name="Ryden P."/>
            <person name="Torto-Alalibo T."/>
            <person name="Studholme D."/>
            <person name="Wang Y."/>
            <person name="Win J."/>
            <person name="Wood J."/>
            <person name="Clifton S.W."/>
            <person name="Rogers J."/>
            <person name="Van den Ackerveken G."/>
            <person name="Jones J.D."/>
            <person name="McDowell J.M."/>
            <person name="Beynon J."/>
            <person name="Tyler B.M."/>
        </authorList>
    </citation>
    <scope>NUCLEOTIDE SEQUENCE [LARGE SCALE GENOMIC DNA]</scope>
    <source>
        <strain evidence="3">Emoy2</strain>
    </source>
</reference>
<dbReference type="HOGENOM" id="CLU_3110507_0_0_1"/>
<accession>M4BRD6</accession>
<evidence type="ECO:0000313" key="2">
    <source>
        <dbReference type="EnsemblProtists" id="HpaP808976"/>
    </source>
</evidence>
<feature type="region of interest" description="Disordered" evidence="1">
    <location>
        <begin position="17"/>
        <end position="51"/>
    </location>
</feature>
<sequence length="51" mass="5533">MTTVRLVQENITRECDTQEPIGPSKISGEEVLNRPSAEGDGSSCHGRCSTR</sequence>
<dbReference type="VEuPathDB" id="FungiDB:HpaG808976"/>
<proteinExistence type="predicted"/>
<organism evidence="2 3">
    <name type="scientific">Hyaloperonospora arabidopsidis (strain Emoy2)</name>
    <name type="common">Downy mildew agent</name>
    <name type="synonym">Peronospora arabidopsidis</name>
    <dbReference type="NCBI Taxonomy" id="559515"/>
    <lineage>
        <taxon>Eukaryota</taxon>
        <taxon>Sar</taxon>
        <taxon>Stramenopiles</taxon>
        <taxon>Oomycota</taxon>
        <taxon>Peronosporomycetes</taxon>
        <taxon>Peronosporales</taxon>
        <taxon>Peronosporaceae</taxon>
        <taxon>Hyaloperonospora</taxon>
    </lineage>
</organism>
<dbReference type="EnsemblProtists" id="HpaT808976">
    <property type="protein sequence ID" value="HpaP808976"/>
    <property type="gene ID" value="HpaG808976"/>
</dbReference>